<evidence type="ECO:0000256" key="4">
    <source>
        <dbReference type="ARBA" id="ARBA00022692"/>
    </source>
</evidence>
<dbReference type="Pfam" id="PF07715">
    <property type="entry name" value="Plug"/>
    <property type="match status" value="1"/>
</dbReference>
<evidence type="ECO:0000256" key="10">
    <source>
        <dbReference type="SAM" id="SignalP"/>
    </source>
</evidence>
<dbReference type="EMBL" id="JAATIT010000001">
    <property type="protein sequence ID" value="NJB88146.1"/>
    <property type="molecule type" value="Genomic_DNA"/>
</dbReference>
<dbReference type="PANTHER" id="PTHR47234:SF2">
    <property type="entry name" value="TONB-DEPENDENT RECEPTOR"/>
    <property type="match status" value="1"/>
</dbReference>
<accession>A0A7X5XPU7</accession>
<dbReference type="SUPFAM" id="SSF56935">
    <property type="entry name" value="Porins"/>
    <property type="match status" value="1"/>
</dbReference>
<dbReference type="InterPro" id="IPR036942">
    <property type="entry name" value="Beta-barrel_TonB_sf"/>
</dbReference>
<keyword evidence="6 8" id="KW-0472">Membrane</keyword>
<sequence length="987" mass="106444">MKDRLTLYLRGVSAGAIATIFLSTPVMAQSETGGAPAATSDAGEAIVVTGTRIRRPNLDSNSPMTVVSDEEFRYQGATTVESVLNRLPQFTADANENVSNGSDGTSNVNLRDLGSNRVLVLVDGQRMLPTQAINVNFVPSSLVERVDVVTGGASAVYGSDAISGVVNFILRKNLDGVRVDGQYSFYQHNNNNGSLRDLIDSNGYQNAPKSVTDGEKLDVNFAVGTNFAEGRGNVTAYAGYRRVNPVLQGSRDYSACALDPNGDRTGFVCGGSSNNEFGLFTVLADPVSGSPVTYNNTKDGQKTWVPYDSSFRYNYAPTNYIQRSDRRYTAGAFAHYELSSAAELYGSFMFMDDHSFSQAAPSALFQGEVYSINCDNPFLSAQQAGALCGAAAGTDTSRNTFIGYRMTGEGSAPRRDDLRHTDYRFQGGVRGEIAPGIRYDVGALRAVAIFNENYQNDIDPVKAKKALQVVDVDGVATCKSVIDGSDPDCVPMDVFGFGTIDPGVYDYIYAPTFTRGEQKLTVLNAGISGELSAYGIQSPWASQAIGFAIGVEQRIETLDFRADALAQQKGILESQGRIKVREVYGELELPILSDMPLAHSLSINLGLRYSDYTNDSLEGTKTSYGATTYKAELDYAPSRDIRFRASYNHAIRAPNVAELFAARGLGNVQGQDPCSGASPIASFDRCALTGVTQAQYGNIPECPAETCVTQGGGNPALKPEEADTYTAGLILTPQAIPNLLVSVDYYNIKVDNYIGTVDPFLTINQCIQTGNPFFCDLFNRDPATGVIFGTNGYITATTLNTGYLKSAGIDATASYSFGLDTLGLNDGGKLNFELVGTYLDKHQVQPLPGLGTYDCAGLFGPTCGQPTPRWRHQLRTTWQMPWSNATLSLNWRYFGSAKLSSNTDNEFLQGTPYVINSKIDAYSYFDLAGTVDLLENFTVRAGINNLFDKDPPAIAQGLLSSFGNGNTYPGVYDPLGRMIFVGITAKF</sequence>
<keyword evidence="13" id="KW-0675">Receptor</keyword>
<comment type="subcellular location">
    <subcellularLocation>
        <location evidence="1 8">Cell outer membrane</location>
        <topology evidence="1 8">Multi-pass membrane protein</topology>
    </subcellularLocation>
</comment>
<comment type="caution">
    <text evidence="13">The sequence shown here is derived from an EMBL/GenBank/DDBJ whole genome shotgun (WGS) entry which is preliminary data.</text>
</comment>
<organism evidence="13 14">
    <name type="scientific">Sphingopyxis italica</name>
    <dbReference type="NCBI Taxonomy" id="1129133"/>
    <lineage>
        <taxon>Bacteria</taxon>
        <taxon>Pseudomonadati</taxon>
        <taxon>Pseudomonadota</taxon>
        <taxon>Alphaproteobacteria</taxon>
        <taxon>Sphingomonadales</taxon>
        <taxon>Sphingomonadaceae</taxon>
        <taxon>Sphingopyxis</taxon>
    </lineage>
</organism>
<dbReference type="Pfam" id="PF00593">
    <property type="entry name" value="TonB_dep_Rec_b-barrel"/>
    <property type="match status" value="1"/>
</dbReference>
<dbReference type="InterPro" id="IPR039426">
    <property type="entry name" value="TonB-dep_rcpt-like"/>
</dbReference>
<keyword evidence="14" id="KW-1185">Reference proteome</keyword>
<keyword evidence="3 8" id="KW-1134">Transmembrane beta strand</keyword>
<keyword evidence="4 8" id="KW-0812">Transmembrane</keyword>
<evidence type="ECO:0000256" key="2">
    <source>
        <dbReference type="ARBA" id="ARBA00022448"/>
    </source>
</evidence>
<keyword evidence="5 9" id="KW-0798">TonB box</keyword>
<evidence type="ECO:0000259" key="11">
    <source>
        <dbReference type="Pfam" id="PF00593"/>
    </source>
</evidence>
<evidence type="ECO:0000256" key="1">
    <source>
        <dbReference type="ARBA" id="ARBA00004571"/>
    </source>
</evidence>
<dbReference type="GO" id="GO:0009279">
    <property type="term" value="C:cell outer membrane"/>
    <property type="evidence" value="ECO:0007669"/>
    <property type="project" value="UniProtKB-SubCell"/>
</dbReference>
<evidence type="ECO:0000256" key="9">
    <source>
        <dbReference type="RuleBase" id="RU003357"/>
    </source>
</evidence>
<proteinExistence type="inferred from homology"/>
<feature type="signal peptide" evidence="10">
    <location>
        <begin position="1"/>
        <end position="28"/>
    </location>
</feature>
<evidence type="ECO:0000256" key="3">
    <source>
        <dbReference type="ARBA" id="ARBA00022452"/>
    </source>
</evidence>
<feature type="chain" id="PRO_5031450842" evidence="10">
    <location>
        <begin position="29"/>
        <end position="987"/>
    </location>
</feature>
<evidence type="ECO:0000313" key="14">
    <source>
        <dbReference type="Proteomes" id="UP000535078"/>
    </source>
</evidence>
<reference evidence="13 14" key="1">
    <citation type="submission" date="2020-03" db="EMBL/GenBank/DDBJ databases">
        <title>Genomic Encyclopedia of Type Strains, Phase IV (KMG-IV): sequencing the most valuable type-strain genomes for metagenomic binning, comparative biology and taxonomic classification.</title>
        <authorList>
            <person name="Goeker M."/>
        </authorList>
    </citation>
    <scope>NUCLEOTIDE SEQUENCE [LARGE SCALE GENOMIC DNA]</scope>
    <source>
        <strain evidence="13 14">DSM 25229</strain>
    </source>
</reference>
<evidence type="ECO:0000259" key="12">
    <source>
        <dbReference type="Pfam" id="PF07715"/>
    </source>
</evidence>
<protein>
    <submittedName>
        <fullName evidence="13">Outer membrane receptor protein involved in Fe transport</fullName>
    </submittedName>
</protein>
<dbReference type="RefSeq" id="WP_167918824.1">
    <property type="nucleotide sequence ID" value="NZ_JAATIT010000001.1"/>
</dbReference>
<dbReference type="PROSITE" id="PS52016">
    <property type="entry name" value="TONB_DEPENDENT_REC_3"/>
    <property type="match status" value="1"/>
</dbReference>
<dbReference type="InterPro" id="IPR000531">
    <property type="entry name" value="Beta-barrel_TonB"/>
</dbReference>
<gene>
    <name evidence="13" type="ORF">GGR90_000298</name>
</gene>
<dbReference type="Gene3D" id="2.40.170.20">
    <property type="entry name" value="TonB-dependent receptor, beta-barrel domain"/>
    <property type="match status" value="1"/>
</dbReference>
<evidence type="ECO:0000256" key="7">
    <source>
        <dbReference type="ARBA" id="ARBA00023237"/>
    </source>
</evidence>
<evidence type="ECO:0000256" key="8">
    <source>
        <dbReference type="PROSITE-ProRule" id="PRU01360"/>
    </source>
</evidence>
<dbReference type="AlphaFoldDB" id="A0A7X5XPU7"/>
<dbReference type="InterPro" id="IPR037066">
    <property type="entry name" value="Plug_dom_sf"/>
</dbReference>
<dbReference type="PANTHER" id="PTHR47234">
    <property type="match status" value="1"/>
</dbReference>
<comment type="similarity">
    <text evidence="8 9">Belongs to the TonB-dependent receptor family.</text>
</comment>
<evidence type="ECO:0000256" key="6">
    <source>
        <dbReference type="ARBA" id="ARBA00023136"/>
    </source>
</evidence>
<dbReference type="Gene3D" id="2.170.130.10">
    <property type="entry name" value="TonB-dependent receptor, plug domain"/>
    <property type="match status" value="1"/>
</dbReference>
<name>A0A7X5XPU7_9SPHN</name>
<keyword evidence="2 8" id="KW-0813">Transport</keyword>
<feature type="domain" description="TonB-dependent receptor plug" evidence="12">
    <location>
        <begin position="58"/>
        <end position="165"/>
    </location>
</feature>
<keyword evidence="7 8" id="KW-0998">Cell outer membrane</keyword>
<dbReference type="InterPro" id="IPR012910">
    <property type="entry name" value="Plug_dom"/>
</dbReference>
<dbReference type="Proteomes" id="UP000535078">
    <property type="component" value="Unassembled WGS sequence"/>
</dbReference>
<evidence type="ECO:0000256" key="5">
    <source>
        <dbReference type="ARBA" id="ARBA00023077"/>
    </source>
</evidence>
<feature type="domain" description="TonB-dependent receptor-like beta-barrel" evidence="11">
    <location>
        <begin position="523"/>
        <end position="946"/>
    </location>
</feature>
<keyword evidence="10" id="KW-0732">Signal</keyword>
<evidence type="ECO:0000313" key="13">
    <source>
        <dbReference type="EMBL" id="NJB88146.1"/>
    </source>
</evidence>